<evidence type="ECO:0008006" key="3">
    <source>
        <dbReference type="Google" id="ProtNLM"/>
    </source>
</evidence>
<reference evidence="2" key="1">
    <citation type="journal article" date="2019" name="Int. J. Syst. Evol. Microbiol.">
        <title>The Global Catalogue of Microorganisms (GCM) 10K type strain sequencing project: providing services to taxonomists for standard genome sequencing and annotation.</title>
        <authorList>
            <consortium name="The Broad Institute Genomics Platform"/>
            <consortium name="The Broad Institute Genome Sequencing Center for Infectious Disease"/>
            <person name="Wu L."/>
            <person name="Ma J."/>
        </authorList>
    </citation>
    <scope>NUCLEOTIDE SEQUENCE [LARGE SCALE GENOMIC DNA]</scope>
    <source>
        <strain evidence="2">CGMCC 1.12749</strain>
    </source>
</reference>
<organism evidence="1 2">
    <name type="scientific">Pontibacter amylolyticus</name>
    <dbReference type="NCBI Taxonomy" id="1424080"/>
    <lineage>
        <taxon>Bacteria</taxon>
        <taxon>Pseudomonadati</taxon>
        <taxon>Bacteroidota</taxon>
        <taxon>Cytophagia</taxon>
        <taxon>Cytophagales</taxon>
        <taxon>Hymenobacteraceae</taxon>
        <taxon>Pontibacter</taxon>
    </lineage>
</organism>
<gene>
    <name evidence="1" type="ORF">GCM10011323_35150</name>
</gene>
<protein>
    <recommendedName>
        <fullName evidence="3">DUF4269 domain-containing protein</fullName>
    </recommendedName>
</protein>
<keyword evidence="2" id="KW-1185">Reference proteome</keyword>
<name>A0ABQ1WFT5_9BACT</name>
<comment type="caution">
    <text evidence="1">The sequence shown here is derived from an EMBL/GenBank/DDBJ whole genome shotgun (WGS) entry which is preliminary data.</text>
</comment>
<sequence>MLIEHKLLLQHGDKFKQQVVQLKLQGYKTEPAFAQLLGLKGNSYEVLLLLEQELFSS</sequence>
<dbReference type="EMBL" id="BMFP01000008">
    <property type="protein sequence ID" value="GGG28710.1"/>
    <property type="molecule type" value="Genomic_DNA"/>
</dbReference>
<evidence type="ECO:0000313" key="1">
    <source>
        <dbReference type="EMBL" id="GGG28710.1"/>
    </source>
</evidence>
<accession>A0ABQ1WFT5</accession>
<dbReference type="Pfam" id="PF14091">
    <property type="entry name" value="DUF4269"/>
    <property type="match status" value="1"/>
</dbReference>
<proteinExistence type="predicted"/>
<dbReference type="Proteomes" id="UP000634043">
    <property type="component" value="Unassembled WGS sequence"/>
</dbReference>
<evidence type="ECO:0000313" key="2">
    <source>
        <dbReference type="Proteomes" id="UP000634043"/>
    </source>
</evidence>
<dbReference type="InterPro" id="IPR025365">
    <property type="entry name" value="DUF4269"/>
</dbReference>